<dbReference type="RefSeq" id="WP_216926208.1">
    <property type="nucleotide sequence ID" value="NZ_JAHOPC010000012.1"/>
</dbReference>
<gene>
    <name evidence="4" type="ORF">KSW38_17475</name>
</gene>
<evidence type="ECO:0000256" key="1">
    <source>
        <dbReference type="ARBA" id="ARBA00023002"/>
    </source>
</evidence>
<feature type="domain" description="FAD-binding" evidence="3">
    <location>
        <begin position="4"/>
        <end position="358"/>
    </location>
</feature>
<evidence type="ECO:0000256" key="2">
    <source>
        <dbReference type="ARBA" id="ARBA00023033"/>
    </source>
</evidence>
<name>A0ABS6I8M5_9MICC</name>
<evidence type="ECO:0000313" key="5">
    <source>
        <dbReference type="Proteomes" id="UP000824166"/>
    </source>
</evidence>
<proteinExistence type="predicted"/>
<protein>
    <submittedName>
        <fullName evidence="4">FAD-dependent monooxygenase</fullName>
    </submittedName>
</protein>
<keyword evidence="1" id="KW-0560">Oxidoreductase</keyword>
<evidence type="ECO:0000259" key="3">
    <source>
        <dbReference type="Pfam" id="PF01494"/>
    </source>
</evidence>
<dbReference type="GO" id="GO:0004497">
    <property type="term" value="F:monooxygenase activity"/>
    <property type="evidence" value="ECO:0007669"/>
    <property type="project" value="UniProtKB-KW"/>
</dbReference>
<dbReference type="PANTHER" id="PTHR13789">
    <property type="entry name" value="MONOOXYGENASE"/>
    <property type="match status" value="1"/>
</dbReference>
<dbReference type="InterPro" id="IPR050493">
    <property type="entry name" value="FAD-dep_Monooxygenase_BioMet"/>
</dbReference>
<dbReference type="Proteomes" id="UP000824166">
    <property type="component" value="Unassembled WGS sequence"/>
</dbReference>
<reference evidence="4 5" key="1">
    <citation type="submission" date="2021-06" db="EMBL/GenBank/DDBJ databases">
        <authorList>
            <person name="Jeong J.W."/>
        </authorList>
    </citation>
    <scope>NUCLEOTIDE SEQUENCE [LARGE SCALE GENOMIC DNA]</scope>
    <source>
        <strain evidence="4 5">MMS21-TAE1-1</strain>
    </source>
</reference>
<dbReference type="Pfam" id="PF01494">
    <property type="entry name" value="FAD_binding_3"/>
    <property type="match status" value="1"/>
</dbReference>
<dbReference type="PANTHER" id="PTHR13789:SF309">
    <property type="entry name" value="PUTATIVE (AFU_ORTHOLOGUE AFUA_6G14510)-RELATED"/>
    <property type="match status" value="1"/>
</dbReference>
<sequence>MLNCLVIGSGVAGLSTALSLRKAGHSATVFEAHNGPSDGVGAFLTLAVNGFDALDTLGLKEQAAQLGFSTPLMSMYLGSTGRHLIDFDFGGTLPDGTTARTMTRSELYTLLREEALRRGIRIEHGRRLIKVEELPDGVTAVFDDGTSARGDLLVGADGLRSAVRPLIDPASPAPRTIPLLNTGGIIPANTAALALKDVDLGVSPGRMKMVFGKRCFYCYMPSPDGRIWWFANPLQRSSADPALLGQEELKSWLTGLVAGDRTPVAALIRATEDIIKPYSTFDFPSVPRWHSGKMVLVGDAAHAASPSSGQGASMAIEDAVTLGRALRGATSDDKEASLAARFAAYEAERRPRAETVVAWGRRNSEPKVRNQFTRVLQDLAMRAIFRGLARKAADNFDWLYGHHIDWDAVPEFADR</sequence>
<organism evidence="4 5">
    <name type="scientific">Paenarthrobacter aromaticivorans</name>
    <dbReference type="NCBI Taxonomy" id="2849150"/>
    <lineage>
        <taxon>Bacteria</taxon>
        <taxon>Bacillati</taxon>
        <taxon>Actinomycetota</taxon>
        <taxon>Actinomycetes</taxon>
        <taxon>Micrococcales</taxon>
        <taxon>Micrococcaceae</taxon>
        <taxon>Paenarthrobacter</taxon>
    </lineage>
</organism>
<evidence type="ECO:0000313" key="4">
    <source>
        <dbReference type="EMBL" id="MBU8868083.1"/>
    </source>
</evidence>
<comment type="caution">
    <text evidence="4">The sequence shown here is derived from an EMBL/GenBank/DDBJ whole genome shotgun (WGS) entry which is preliminary data.</text>
</comment>
<dbReference type="EMBL" id="JAHOPC010000012">
    <property type="protein sequence ID" value="MBU8868083.1"/>
    <property type="molecule type" value="Genomic_DNA"/>
</dbReference>
<dbReference type="InterPro" id="IPR002938">
    <property type="entry name" value="FAD-bd"/>
</dbReference>
<accession>A0ABS6I8M5</accession>
<keyword evidence="5" id="KW-1185">Reference proteome</keyword>
<keyword evidence="2 4" id="KW-0503">Monooxygenase</keyword>